<sequence>MHTGNWWWRMQSSLPDGHFVIPLIFGSDETFQTNFSGDKNIWPWTVSVGNIPFKFRNKLTTATWRLLALLPIRPKKASKQNAEDEKISALETVQMVIDLVLQDIDKMWKEGIELTCPDGKIRIGHPVIGGWLGDYPEYIKLFTAAYMSCPVCVTPRDQ</sequence>
<accession>A0A3N4HBH6</accession>
<organism evidence="1 2">
    <name type="scientific">Ascobolus immersus RN42</name>
    <dbReference type="NCBI Taxonomy" id="1160509"/>
    <lineage>
        <taxon>Eukaryota</taxon>
        <taxon>Fungi</taxon>
        <taxon>Dikarya</taxon>
        <taxon>Ascomycota</taxon>
        <taxon>Pezizomycotina</taxon>
        <taxon>Pezizomycetes</taxon>
        <taxon>Pezizales</taxon>
        <taxon>Ascobolaceae</taxon>
        <taxon>Ascobolus</taxon>
    </lineage>
</organism>
<evidence type="ECO:0000313" key="1">
    <source>
        <dbReference type="EMBL" id="RPA70786.1"/>
    </source>
</evidence>
<keyword evidence="2" id="KW-1185">Reference proteome</keyword>
<dbReference type="Proteomes" id="UP000275078">
    <property type="component" value="Unassembled WGS sequence"/>
</dbReference>
<feature type="non-terminal residue" evidence="1">
    <location>
        <position position="158"/>
    </location>
</feature>
<reference evidence="1 2" key="1">
    <citation type="journal article" date="2018" name="Nat. Ecol. Evol.">
        <title>Pezizomycetes genomes reveal the molecular basis of ectomycorrhizal truffle lifestyle.</title>
        <authorList>
            <person name="Murat C."/>
            <person name="Payen T."/>
            <person name="Noel B."/>
            <person name="Kuo A."/>
            <person name="Morin E."/>
            <person name="Chen J."/>
            <person name="Kohler A."/>
            <person name="Krizsan K."/>
            <person name="Balestrini R."/>
            <person name="Da Silva C."/>
            <person name="Montanini B."/>
            <person name="Hainaut M."/>
            <person name="Levati E."/>
            <person name="Barry K.W."/>
            <person name="Belfiori B."/>
            <person name="Cichocki N."/>
            <person name="Clum A."/>
            <person name="Dockter R.B."/>
            <person name="Fauchery L."/>
            <person name="Guy J."/>
            <person name="Iotti M."/>
            <person name="Le Tacon F."/>
            <person name="Lindquist E.A."/>
            <person name="Lipzen A."/>
            <person name="Malagnac F."/>
            <person name="Mello A."/>
            <person name="Molinier V."/>
            <person name="Miyauchi S."/>
            <person name="Poulain J."/>
            <person name="Riccioni C."/>
            <person name="Rubini A."/>
            <person name="Sitrit Y."/>
            <person name="Splivallo R."/>
            <person name="Traeger S."/>
            <person name="Wang M."/>
            <person name="Zifcakova L."/>
            <person name="Wipf D."/>
            <person name="Zambonelli A."/>
            <person name="Paolocci F."/>
            <person name="Nowrousian M."/>
            <person name="Ottonello S."/>
            <person name="Baldrian P."/>
            <person name="Spatafora J.W."/>
            <person name="Henrissat B."/>
            <person name="Nagy L.G."/>
            <person name="Aury J.M."/>
            <person name="Wincker P."/>
            <person name="Grigoriev I.V."/>
            <person name="Bonfante P."/>
            <person name="Martin F.M."/>
        </authorList>
    </citation>
    <scope>NUCLEOTIDE SEQUENCE [LARGE SCALE GENOMIC DNA]</scope>
    <source>
        <strain evidence="1 2">RN42</strain>
    </source>
</reference>
<dbReference type="Pfam" id="PF18759">
    <property type="entry name" value="Plavaka"/>
    <property type="match status" value="1"/>
</dbReference>
<dbReference type="OrthoDB" id="5322288at2759"/>
<dbReference type="AlphaFoldDB" id="A0A3N4HBH6"/>
<gene>
    <name evidence="1" type="ORF">BJ508DRAFT_198946</name>
</gene>
<evidence type="ECO:0000313" key="2">
    <source>
        <dbReference type="Proteomes" id="UP000275078"/>
    </source>
</evidence>
<dbReference type="EMBL" id="ML120069">
    <property type="protein sequence ID" value="RPA70786.1"/>
    <property type="molecule type" value="Genomic_DNA"/>
</dbReference>
<dbReference type="STRING" id="1160509.A0A3N4HBH6"/>
<protein>
    <submittedName>
        <fullName evidence="1">Uncharacterized protein</fullName>
    </submittedName>
</protein>
<proteinExistence type="predicted"/>
<dbReference type="InterPro" id="IPR041078">
    <property type="entry name" value="Plavaka"/>
</dbReference>
<name>A0A3N4HBH6_ASCIM</name>